<evidence type="ECO:0000313" key="2">
    <source>
        <dbReference type="Proteomes" id="UP001279734"/>
    </source>
</evidence>
<reference evidence="1" key="1">
    <citation type="submission" date="2023-05" db="EMBL/GenBank/DDBJ databases">
        <title>Nepenthes gracilis genome sequencing.</title>
        <authorList>
            <person name="Fukushima K."/>
        </authorList>
    </citation>
    <scope>NUCLEOTIDE SEQUENCE</scope>
    <source>
        <strain evidence="1">SING2019-196</strain>
    </source>
</reference>
<dbReference type="Proteomes" id="UP001279734">
    <property type="component" value="Unassembled WGS sequence"/>
</dbReference>
<keyword evidence="2" id="KW-1185">Reference proteome</keyword>
<sequence>MANGSNCSKIPEFSLSCMNQGGCTLFARYAANAGMVVARFATLCSKTQVWICDPIYGKAGSCLDAFFFIMVQRIIVAASFVSC</sequence>
<proteinExistence type="predicted"/>
<comment type="caution">
    <text evidence="1">The sequence shown here is derived from an EMBL/GenBank/DDBJ whole genome shotgun (WGS) entry which is preliminary data.</text>
</comment>
<evidence type="ECO:0000313" key="1">
    <source>
        <dbReference type="EMBL" id="GMH04634.1"/>
    </source>
</evidence>
<dbReference type="AlphaFoldDB" id="A0AAD3XHD9"/>
<accession>A0AAD3XHD9</accession>
<gene>
    <name evidence="1" type="ORF">Nepgr_006474</name>
</gene>
<dbReference type="EMBL" id="BSYO01000005">
    <property type="protein sequence ID" value="GMH04634.1"/>
    <property type="molecule type" value="Genomic_DNA"/>
</dbReference>
<protein>
    <submittedName>
        <fullName evidence="1">Uncharacterized protein</fullName>
    </submittedName>
</protein>
<name>A0AAD3XHD9_NEPGR</name>
<organism evidence="1 2">
    <name type="scientific">Nepenthes gracilis</name>
    <name type="common">Slender pitcher plant</name>
    <dbReference type="NCBI Taxonomy" id="150966"/>
    <lineage>
        <taxon>Eukaryota</taxon>
        <taxon>Viridiplantae</taxon>
        <taxon>Streptophyta</taxon>
        <taxon>Embryophyta</taxon>
        <taxon>Tracheophyta</taxon>
        <taxon>Spermatophyta</taxon>
        <taxon>Magnoliopsida</taxon>
        <taxon>eudicotyledons</taxon>
        <taxon>Gunneridae</taxon>
        <taxon>Pentapetalae</taxon>
        <taxon>Caryophyllales</taxon>
        <taxon>Nepenthaceae</taxon>
        <taxon>Nepenthes</taxon>
    </lineage>
</organism>